<gene>
    <name evidence="2" type="ORF">EXIGLDRAFT_780090</name>
</gene>
<dbReference type="GO" id="GO:0046373">
    <property type="term" value="P:L-arabinose metabolic process"/>
    <property type="evidence" value="ECO:0007669"/>
    <property type="project" value="InterPro"/>
</dbReference>
<dbReference type="Proteomes" id="UP000077266">
    <property type="component" value="Unassembled WGS sequence"/>
</dbReference>
<dbReference type="EMBL" id="KV426415">
    <property type="protein sequence ID" value="KZV81130.1"/>
    <property type="molecule type" value="Genomic_DNA"/>
</dbReference>
<sequence length="114" mass="12399">MFSVNRGDRILVVHNTTAQDPLFWVAAQNTKSKQVFVKLVNIGATAQKLPLTFSDLFIKSQATATTLTHSNFNISNTPDAPNNIVPVTTNFRAGSTFTYTVPGQALVVLALEYA</sequence>
<keyword evidence="3" id="KW-1185">Reference proteome</keyword>
<feature type="domain" description="Alpha-L-arabinofuranosidase C-terminal" evidence="1">
    <location>
        <begin position="1"/>
        <end position="102"/>
    </location>
</feature>
<protein>
    <recommendedName>
        <fullName evidence="1">Alpha-L-arabinofuranosidase C-terminal domain-containing protein</fullName>
    </recommendedName>
</protein>
<evidence type="ECO:0000259" key="1">
    <source>
        <dbReference type="Pfam" id="PF06964"/>
    </source>
</evidence>
<dbReference type="Pfam" id="PF06964">
    <property type="entry name" value="Alpha-L-AF_C"/>
    <property type="match status" value="1"/>
</dbReference>
<dbReference type="InParanoid" id="A0A165BRS4"/>
<dbReference type="GO" id="GO:0046556">
    <property type="term" value="F:alpha-L-arabinofuranosidase activity"/>
    <property type="evidence" value="ECO:0007669"/>
    <property type="project" value="InterPro"/>
</dbReference>
<dbReference type="InterPro" id="IPR010720">
    <property type="entry name" value="Alpha-L-AF_C"/>
</dbReference>
<dbReference type="STRING" id="1314781.A0A165BRS4"/>
<evidence type="ECO:0000313" key="3">
    <source>
        <dbReference type="Proteomes" id="UP000077266"/>
    </source>
</evidence>
<accession>A0A165BRS4</accession>
<dbReference type="Gene3D" id="2.60.40.1180">
    <property type="entry name" value="Golgi alpha-mannosidase II"/>
    <property type="match status" value="1"/>
</dbReference>
<dbReference type="SUPFAM" id="SSF51011">
    <property type="entry name" value="Glycosyl hydrolase domain"/>
    <property type="match status" value="1"/>
</dbReference>
<dbReference type="InterPro" id="IPR013780">
    <property type="entry name" value="Glyco_hydro_b"/>
</dbReference>
<name>A0A165BRS4_EXIGL</name>
<dbReference type="OrthoDB" id="406864at2759"/>
<proteinExistence type="predicted"/>
<organism evidence="2 3">
    <name type="scientific">Exidia glandulosa HHB12029</name>
    <dbReference type="NCBI Taxonomy" id="1314781"/>
    <lineage>
        <taxon>Eukaryota</taxon>
        <taxon>Fungi</taxon>
        <taxon>Dikarya</taxon>
        <taxon>Basidiomycota</taxon>
        <taxon>Agaricomycotina</taxon>
        <taxon>Agaricomycetes</taxon>
        <taxon>Auriculariales</taxon>
        <taxon>Exidiaceae</taxon>
        <taxon>Exidia</taxon>
    </lineage>
</organism>
<dbReference type="AlphaFoldDB" id="A0A165BRS4"/>
<reference evidence="2 3" key="1">
    <citation type="journal article" date="2016" name="Mol. Biol. Evol.">
        <title>Comparative Genomics of Early-Diverging Mushroom-Forming Fungi Provides Insights into the Origins of Lignocellulose Decay Capabilities.</title>
        <authorList>
            <person name="Nagy L.G."/>
            <person name="Riley R."/>
            <person name="Tritt A."/>
            <person name="Adam C."/>
            <person name="Daum C."/>
            <person name="Floudas D."/>
            <person name="Sun H."/>
            <person name="Yadav J.S."/>
            <person name="Pangilinan J."/>
            <person name="Larsson K.H."/>
            <person name="Matsuura K."/>
            <person name="Barry K."/>
            <person name="Labutti K."/>
            <person name="Kuo R."/>
            <person name="Ohm R.A."/>
            <person name="Bhattacharya S.S."/>
            <person name="Shirouzu T."/>
            <person name="Yoshinaga Y."/>
            <person name="Martin F.M."/>
            <person name="Grigoriev I.V."/>
            <person name="Hibbett D.S."/>
        </authorList>
    </citation>
    <scope>NUCLEOTIDE SEQUENCE [LARGE SCALE GENOMIC DNA]</scope>
    <source>
        <strain evidence="2 3">HHB12029</strain>
    </source>
</reference>
<evidence type="ECO:0000313" key="2">
    <source>
        <dbReference type="EMBL" id="KZV81130.1"/>
    </source>
</evidence>